<keyword evidence="2" id="KW-1185">Reference proteome</keyword>
<evidence type="ECO:0000313" key="1">
    <source>
        <dbReference type="EMBL" id="QTA88181.1"/>
    </source>
</evidence>
<dbReference type="Pfam" id="PF13565">
    <property type="entry name" value="HTH_32"/>
    <property type="match status" value="1"/>
</dbReference>
<dbReference type="RefSeq" id="WP_207683060.1">
    <property type="nucleotide sequence ID" value="NZ_CP061800.1"/>
</dbReference>
<dbReference type="Proteomes" id="UP000663722">
    <property type="component" value="Chromosome"/>
</dbReference>
<name>A0A975GNP5_9BACT</name>
<dbReference type="EMBL" id="CP061800">
    <property type="protein sequence ID" value="QTA88181.1"/>
    <property type="molecule type" value="Genomic_DNA"/>
</dbReference>
<dbReference type="SUPFAM" id="SSF46689">
    <property type="entry name" value="Homeodomain-like"/>
    <property type="match status" value="1"/>
</dbReference>
<dbReference type="AlphaFoldDB" id="A0A975GNP5"/>
<evidence type="ECO:0000313" key="2">
    <source>
        <dbReference type="Proteomes" id="UP000663722"/>
    </source>
</evidence>
<protein>
    <submittedName>
        <fullName evidence="1">Homeodomain fold-containing protein</fullName>
    </submittedName>
</protein>
<gene>
    <name evidence="1" type="ORF">dnm_042220</name>
</gene>
<organism evidence="1 2">
    <name type="scientific">Desulfonema magnum</name>
    <dbReference type="NCBI Taxonomy" id="45655"/>
    <lineage>
        <taxon>Bacteria</taxon>
        <taxon>Pseudomonadati</taxon>
        <taxon>Thermodesulfobacteriota</taxon>
        <taxon>Desulfobacteria</taxon>
        <taxon>Desulfobacterales</taxon>
        <taxon>Desulfococcaceae</taxon>
        <taxon>Desulfonema</taxon>
    </lineage>
</organism>
<dbReference type="GO" id="GO:0003677">
    <property type="term" value="F:DNA binding"/>
    <property type="evidence" value="ECO:0007669"/>
    <property type="project" value="UniProtKB-KW"/>
</dbReference>
<dbReference type="InterPro" id="IPR009057">
    <property type="entry name" value="Homeodomain-like_sf"/>
</dbReference>
<reference evidence="1" key="1">
    <citation type="journal article" date="2021" name="Microb. Physiol.">
        <title>Proteogenomic Insights into the Physiology of Marine, Sulfate-Reducing, Filamentous Desulfonema limicola and Desulfonema magnum.</title>
        <authorList>
            <person name="Schnaars V."/>
            <person name="Wohlbrand L."/>
            <person name="Scheve S."/>
            <person name="Hinrichs C."/>
            <person name="Reinhardt R."/>
            <person name="Rabus R."/>
        </authorList>
    </citation>
    <scope>NUCLEOTIDE SEQUENCE</scope>
    <source>
        <strain evidence="1">4be13</strain>
    </source>
</reference>
<accession>A0A975GNP5</accession>
<sequence>MAKRYIVSLTDEEKDELIALTKKGKTGARKINRAHILLLADECRTDKEIAVILRTGVSTVERIRKRFVGGGPEKALNDDPRNGAPRILSGRDEAVLIAEACNEAPEGRVRRTMMLLADRVVELGLADSISDETVRMILKNSDVKPWQKKQWCIPTVGPEYVFHLPLIIYLVGHYKYAAPPGLGRGMQTCYKYAALTGLGRPSPKSVIIR</sequence>
<keyword evidence="1" id="KW-0238">DNA-binding</keyword>
<proteinExistence type="predicted"/>
<dbReference type="KEGG" id="dmm:dnm_042220"/>
<keyword evidence="1" id="KW-0371">Homeobox</keyword>